<evidence type="ECO:0000256" key="4">
    <source>
        <dbReference type="ARBA" id="ARBA00022840"/>
    </source>
</evidence>
<dbReference type="PANTHER" id="PTHR43335">
    <property type="entry name" value="ABC TRANSPORTER, ATP-BINDING PROTEIN"/>
    <property type="match status" value="1"/>
</dbReference>
<sequence length="208" mass="22488">MNGARVEAVDLSLKGPQGWVFREISVKADPGELVCLAGPSGSGRTSLLLTLAGRMRPGEGSVRIDGETRPRRLHTLAALAVLPGVNDLEPRLTVTEHAKERLTGQGWLHPRTKRARIEEALAAVGLDLEPRTPTDALHPVQLTLFGVALALLDRPRVIMVDDVGRGITADRLAEVWEPLRALDHTVIAACVDPPPHAHRVVDLPLERG</sequence>
<dbReference type="Gene3D" id="3.40.50.300">
    <property type="entry name" value="P-loop containing nucleotide triphosphate hydrolases"/>
    <property type="match status" value="1"/>
</dbReference>
<dbReference type="InterPro" id="IPR003593">
    <property type="entry name" value="AAA+_ATPase"/>
</dbReference>
<accession>A0ABW7ZA99</accession>
<comment type="similarity">
    <text evidence="1">Belongs to the ABC transporter superfamily.</text>
</comment>
<keyword evidence="4 6" id="KW-0067">ATP-binding</keyword>
<protein>
    <submittedName>
        <fullName evidence="6">ATP-binding cassette domain-containing protein</fullName>
    </submittedName>
</protein>
<keyword evidence="7" id="KW-1185">Reference proteome</keyword>
<dbReference type="PROSITE" id="PS50893">
    <property type="entry name" value="ABC_TRANSPORTER_2"/>
    <property type="match status" value="1"/>
</dbReference>
<dbReference type="GO" id="GO:0005524">
    <property type="term" value="F:ATP binding"/>
    <property type="evidence" value="ECO:0007669"/>
    <property type="project" value="UniProtKB-KW"/>
</dbReference>
<evidence type="ECO:0000256" key="3">
    <source>
        <dbReference type="ARBA" id="ARBA00022741"/>
    </source>
</evidence>
<dbReference type="SUPFAM" id="SSF52540">
    <property type="entry name" value="P-loop containing nucleoside triphosphate hydrolases"/>
    <property type="match status" value="1"/>
</dbReference>
<dbReference type="PANTHER" id="PTHR43335:SF4">
    <property type="entry name" value="ABC TRANSPORTER, ATP-BINDING PROTEIN"/>
    <property type="match status" value="1"/>
</dbReference>
<gene>
    <name evidence="6" type="ORF">ACIBG2_47525</name>
</gene>
<reference evidence="6 7" key="1">
    <citation type="submission" date="2024-10" db="EMBL/GenBank/DDBJ databases">
        <title>The Natural Products Discovery Center: Release of the First 8490 Sequenced Strains for Exploring Actinobacteria Biosynthetic Diversity.</title>
        <authorList>
            <person name="Kalkreuter E."/>
            <person name="Kautsar S.A."/>
            <person name="Yang D."/>
            <person name="Bader C.D."/>
            <person name="Teijaro C.N."/>
            <person name="Fluegel L."/>
            <person name="Davis C.M."/>
            <person name="Simpson J.R."/>
            <person name="Lauterbach L."/>
            <person name="Steele A.D."/>
            <person name="Gui C."/>
            <person name="Meng S."/>
            <person name="Li G."/>
            <person name="Viehrig K."/>
            <person name="Ye F."/>
            <person name="Su P."/>
            <person name="Kiefer A.F."/>
            <person name="Nichols A."/>
            <person name="Cepeda A.J."/>
            <person name="Yan W."/>
            <person name="Fan B."/>
            <person name="Jiang Y."/>
            <person name="Adhikari A."/>
            <person name="Zheng C.-J."/>
            <person name="Schuster L."/>
            <person name="Cowan T.M."/>
            <person name="Smanski M.J."/>
            <person name="Chevrette M.G."/>
            <person name="De Carvalho L.P.S."/>
            <person name="Shen B."/>
        </authorList>
    </citation>
    <scope>NUCLEOTIDE SEQUENCE [LARGE SCALE GENOMIC DNA]</scope>
    <source>
        <strain evidence="6 7">NPDC050545</strain>
    </source>
</reference>
<feature type="domain" description="ABC transporter" evidence="5">
    <location>
        <begin position="6"/>
        <end position="203"/>
    </location>
</feature>
<dbReference type="Pfam" id="PF00005">
    <property type="entry name" value="ABC_tran"/>
    <property type="match status" value="1"/>
</dbReference>
<organism evidence="6 7">
    <name type="scientific">Nonomuraea typhae</name>
    <dbReference type="NCBI Taxonomy" id="2603600"/>
    <lineage>
        <taxon>Bacteria</taxon>
        <taxon>Bacillati</taxon>
        <taxon>Actinomycetota</taxon>
        <taxon>Actinomycetes</taxon>
        <taxon>Streptosporangiales</taxon>
        <taxon>Streptosporangiaceae</taxon>
        <taxon>Nonomuraea</taxon>
    </lineage>
</organism>
<evidence type="ECO:0000256" key="1">
    <source>
        <dbReference type="ARBA" id="ARBA00005417"/>
    </source>
</evidence>
<evidence type="ECO:0000259" key="5">
    <source>
        <dbReference type="PROSITE" id="PS50893"/>
    </source>
</evidence>
<dbReference type="RefSeq" id="WP_397091128.1">
    <property type="nucleotide sequence ID" value="NZ_JBITGY010000017.1"/>
</dbReference>
<dbReference type="Proteomes" id="UP001612741">
    <property type="component" value="Unassembled WGS sequence"/>
</dbReference>
<keyword evidence="3" id="KW-0547">Nucleotide-binding</keyword>
<dbReference type="InterPro" id="IPR003439">
    <property type="entry name" value="ABC_transporter-like_ATP-bd"/>
</dbReference>
<dbReference type="InterPro" id="IPR027417">
    <property type="entry name" value="P-loop_NTPase"/>
</dbReference>
<name>A0ABW7ZA99_9ACTN</name>
<keyword evidence="2" id="KW-0813">Transport</keyword>
<proteinExistence type="inferred from homology"/>
<evidence type="ECO:0000256" key="2">
    <source>
        <dbReference type="ARBA" id="ARBA00022448"/>
    </source>
</evidence>
<evidence type="ECO:0000313" key="7">
    <source>
        <dbReference type="Proteomes" id="UP001612741"/>
    </source>
</evidence>
<evidence type="ECO:0000313" key="6">
    <source>
        <dbReference type="EMBL" id="MFI6505103.1"/>
    </source>
</evidence>
<dbReference type="SMART" id="SM00382">
    <property type="entry name" value="AAA"/>
    <property type="match status" value="1"/>
</dbReference>
<dbReference type="EMBL" id="JBITGY010000017">
    <property type="protein sequence ID" value="MFI6505103.1"/>
    <property type="molecule type" value="Genomic_DNA"/>
</dbReference>
<comment type="caution">
    <text evidence="6">The sequence shown here is derived from an EMBL/GenBank/DDBJ whole genome shotgun (WGS) entry which is preliminary data.</text>
</comment>